<feature type="transmembrane region" description="Helical" evidence="1">
    <location>
        <begin position="52"/>
        <end position="71"/>
    </location>
</feature>
<protein>
    <submittedName>
        <fullName evidence="2">Uncharacterized protein</fullName>
    </submittedName>
</protein>
<evidence type="ECO:0000313" key="2">
    <source>
        <dbReference type="EMBL" id="TDD23454.1"/>
    </source>
</evidence>
<evidence type="ECO:0000256" key="1">
    <source>
        <dbReference type="SAM" id="Phobius"/>
    </source>
</evidence>
<dbReference type="AlphaFoldDB" id="A0A4R4WZY8"/>
<keyword evidence="1" id="KW-1133">Transmembrane helix</keyword>
<dbReference type="OrthoDB" id="3829814at2"/>
<feature type="transmembrane region" description="Helical" evidence="1">
    <location>
        <begin position="77"/>
        <end position="94"/>
    </location>
</feature>
<keyword evidence="1" id="KW-0812">Transmembrane</keyword>
<accession>A0A4R4WZY8</accession>
<feature type="transmembrane region" description="Helical" evidence="1">
    <location>
        <begin position="12"/>
        <end position="40"/>
    </location>
</feature>
<dbReference type="RefSeq" id="WP_132321593.1">
    <property type="nucleotide sequence ID" value="NZ_SMKR01000073.1"/>
</dbReference>
<organism evidence="2 3">
    <name type="scientific">Kribbella turkmenica</name>
    <dbReference type="NCBI Taxonomy" id="2530375"/>
    <lineage>
        <taxon>Bacteria</taxon>
        <taxon>Bacillati</taxon>
        <taxon>Actinomycetota</taxon>
        <taxon>Actinomycetes</taxon>
        <taxon>Propionibacteriales</taxon>
        <taxon>Kribbellaceae</taxon>
        <taxon>Kribbella</taxon>
    </lineage>
</organism>
<dbReference type="EMBL" id="SMKR01000073">
    <property type="protein sequence ID" value="TDD23454.1"/>
    <property type="molecule type" value="Genomic_DNA"/>
</dbReference>
<reference evidence="2 3" key="1">
    <citation type="submission" date="2019-02" db="EMBL/GenBank/DDBJ databases">
        <title>Draft genome sequences of novel Actinobacteria.</title>
        <authorList>
            <person name="Sahin N."/>
            <person name="Ay H."/>
            <person name="Saygin H."/>
        </authorList>
    </citation>
    <scope>NUCLEOTIDE SEQUENCE [LARGE SCALE GENOMIC DNA]</scope>
    <source>
        <strain evidence="2 3">16K104</strain>
    </source>
</reference>
<comment type="caution">
    <text evidence="2">The sequence shown here is derived from an EMBL/GenBank/DDBJ whole genome shotgun (WGS) entry which is preliminary data.</text>
</comment>
<evidence type="ECO:0000313" key="3">
    <source>
        <dbReference type="Proteomes" id="UP000295172"/>
    </source>
</evidence>
<keyword evidence="3" id="KW-1185">Reference proteome</keyword>
<proteinExistence type="predicted"/>
<dbReference type="Proteomes" id="UP000295172">
    <property type="component" value="Unassembled WGS sequence"/>
</dbReference>
<name>A0A4R4WZY8_9ACTN</name>
<keyword evidence="1" id="KW-0472">Membrane</keyword>
<gene>
    <name evidence="2" type="ORF">E1218_18005</name>
</gene>
<sequence>MIPMGPIEFTPAQVAMFLAVLALVGVCAALPATIPLALVGHRRGRRYPGWNALWYWLCGTVPTVVLMGGLIQTGLGWWVVPLSWLPTLLIAWLLKPRRPEGELVWTDMTPRQGER</sequence>